<evidence type="ECO:0000313" key="5">
    <source>
        <dbReference type="Proteomes" id="UP000184077"/>
    </source>
</evidence>
<protein>
    <submittedName>
        <fullName evidence="3">Uncharacterized protein</fullName>
    </submittedName>
</protein>
<dbReference type="AlphaFoldDB" id="A0A0D8VWD2"/>
<proteinExistence type="predicted"/>
<geneLocation type="plasmid" evidence="1 8">
    <name>pS84-1</name>
</geneLocation>
<dbReference type="EMBL" id="QOGZ01000120">
    <property type="protein sequence ID" value="RDA28166.1"/>
    <property type="molecule type" value="Genomic_DNA"/>
</dbReference>
<evidence type="ECO:0000313" key="7">
    <source>
        <dbReference type="Proteomes" id="UP000253687"/>
    </source>
</evidence>
<dbReference type="Proteomes" id="UP000184077">
    <property type="component" value="Unassembled WGS sequence"/>
</dbReference>
<sequence length="96" mass="10799">MKHLSSHAATADNNRIVTIEDVYTIAFSQPIHTESALGQRWMLIHTGEYESANDAKRFLDTLAIGHCACMVTPSPVLDHDTWLHIRLLMGEIRDAK</sequence>
<dbReference type="Proteomes" id="UP000184277">
    <property type="component" value="Unassembled WGS sequence"/>
</dbReference>
<accession>A0A0D8VWD2</accession>
<dbReference type="EMBL" id="OY757127">
    <property type="protein sequence ID" value="CAK1260595.1"/>
    <property type="molecule type" value="Genomic_DNA"/>
</dbReference>
<organism evidence="3 6">
    <name type="scientific">Escherichia coli</name>
    <dbReference type="NCBI Taxonomy" id="562"/>
    <lineage>
        <taxon>Bacteria</taxon>
        <taxon>Pseudomonadati</taxon>
        <taxon>Pseudomonadota</taxon>
        <taxon>Gammaproteobacteria</taxon>
        <taxon>Enterobacterales</taxon>
        <taxon>Enterobacteriaceae</taxon>
        <taxon>Escherichia</taxon>
    </lineage>
</organism>
<dbReference type="EMBL" id="MOHC01000052">
    <property type="protein sequence ID" value="OJN34611.1"/>
    <property type="molecule type" value="Genomic_DNA"/>
</dbReference>
<reference evidence="4 7" key="2">
    <citation type="submission" date="2018-07" db="EMBL/GenBank/DDBJ databases">
        <title>Whole Genome Sequence Analysis of Avian Pathogenic E. coli - An Australian Perspective.</title>
        <authorList>
            <person name="Cummins M.L."/>
            <person name="Reid C.J."/>
            <person name="Roy Chowdhury P."/>
            <person name="Bushell R."/>
            <person name="Esbert N."/>
            <person name="Tivendale K.A."/>
            <person name="Noormohammadi A.H."/>
            <person name="Islam S."/>
            <person name="Marenda M.S."/>
            <person name="Browning G.F."/>
            <person name="Markham P.F."/>
            <person name="Djordjevic S.P."/>
        </authorList>
    </citation>
    <scope>NUCLEOTIDE SEQUENCE [LARGE SCALE GENOMIC DNA]</scope>
    <source>
        <strain evidence="4 7">AVC211</strain>
    </source>
</reference>
<evidence type="ECO:0000313" key="2">
    <source>
        <dbReference type="EMBL" id="OJN34611.1"/>
    </source>
</evidence>
<dbReference type="Proteomes" id="UP001295884">
    <property type="component" value="Plasmid pS84-1"/>
</dbReference>
<keyword evidence="1" id="KW-0614">Plasmid</keyword>
<dbReference type="EMBL" id="MOKI01000119">
    <property type="protein sequence ID" value="OJR44183.1"/>
    <property type="molecule type" value="Genomic_DNA"/>
</dbReference>
<evidence type="ECO:0000313" key="4">
    <source>
        <dbReference type="EMBL" id="RDA28166.1"/>
    </source>
</evidence>
<evidence type="ECO:0000313" key="6">
    <source>
        <dbReference type="Proteomes" id="UP000184277"/>
    </source>
</evidence>
<dbReference type="RefSeq" id="WP_021532709.1">
    <property type="nucleotide sequence ID" value="NZ_BFLZ01000052.1"/>
</dbReference>
<reference evidence="1" key="3">
    <citation type="submission" date="2023-10" db="EMBL/GenBank/DDBJ databases">
        <authorList>
            <person name="Leclercq S."/>
        </authorList>
    </citation>
    <scope>NUCLEOTIDE SEQUENCE</scope>
    <source>
        <strain evidence="1">S84</strain>
        <plasmid evidence="1">pS84-1</plasmid>
    </source>
</reference>
<evidence type="ECO:0000313" key="3">
    <source>
        <dbReference type="EMBL" id="OJR44183.1"/>
    </source>
</evidence>
<dbReference type="Proteomes" id="UP000253687">
    <property type="component" value="Unassembled WGS sequence"/>
</dbReference>
<reference evidence="5 6" key="1">
    <citation type="submission" date="2016-10" db="EMBL/GenBank/DDBJ databases">
        <title>Comprehensive resistome analysis reveals the prevalence of NDM and MCR-1 in Chinese poultry production.</title>
        <authorList>
            <person name="Wang Y."/>
            <person name="Zhang R."/>
            <person name="Li J."/>
            <person name="Wu Z."/>
            <person name="Wenjuan Y."/>
            <person name="Schwarz S."/>
            <person name="Tyrrell J."/>
            <person name="Zheng Y."/>
            <person name="Wang S."/>
            <person name="Shen Z."/>
            <person name="Liu Z."/>
            <person name="Lei L."/>
            <person name="Li M."/>
            <person name="Zhang Q."/>
            <person name="Wu C."/>
            <person name="Zhang Q."/>
            <person name="Wu Y."/>
            <person name="Walsh T."/>
            <person name="Shen J."/>
        </authorList>
    </citation>
    <scope>NUCLEOTIDE SEQUENCE [LARGE SCALE GENOMIC DNA]</scope>
    <source>
        <strain evidence="3 6">570</strain>
        <strain evidence="2 5">574</strain>
    </source>
</reference>
<evidence type="ECO:0000313" key="8">
    <source>
        <dbReference type="Proteomes" id="UP001295884"/>
    </source>
</evidence>
<name>A0A0D8VWD2_ECOLX</name>
<evidence type="ECO:0000313" key="1">
    <source>
        <dbReference type="EMBL" id="CAK1260595.1"/>
    </source>
</evidence>
<gene>
    <name evidence="2" type="ORF">BK300_23750</name>
    <name evidence="3" type="ORF">BK383_27890</name>
    <name evidence="4" type="ORF">DTL43_27845</name>
    <name evidence="1" type="ORF">FGAS84_48670</name>
</gene>